<reference evidence="9" key="1">
    <citation type="submission" date="2020-11" db="EMBL/GenBank/DDBJ databases">
        <title>Sequencing the genomes of 1000 actinobacteria strains.</title>
        <authorList>
            <person name="Klenk H.-P."/>
        </authorList>
    </citation>
    <scope>NUCLEOTIDE SEQUENCE</scope>
    <source>
        <strain evidence="9">DSM 26152</strain>
    </source>
</reference>
<keyword evidence="10" id="KW-1185">Reference proteome</keyword>
<feature type="transmembrane region" description="Helical" evidence="7">
    <location>
        <begin position="161"/>
        <end position="183"/>
    </location>
</feature>
<keyword evidence="3" id="KW-1003">Cell membrane</keyword>
<dbReference type="SUPFAM" id="SSF161098">
    <property type="entry name" value="MetI-like"/>
    <property type="match status" value="1"/>
</dbReference>
<feature type="transmembrane region" description="Helical" evidence="7">
    <location>
        <begin position="129"/>
        <end position="149"/>
    </location>
</feature>
<protein>
    <submittedName>
        <fullName evidence="9">Raffinose/stachyose/melibiose transport system permease protein</fullName>
    </submittedName>
</protein>
<evidence type="ECO:0000256" key="4">
    <source>
        <dbReference type="ARBA" id="ARBA00022692"/>
    </source>
</evidence>
<dbReference type="GO" id="GO:0005886">
    <property type="term" value="C:plasma membrane"/>
    <property type="evidence" value="ECO:0007669"/>
    <property type="project" value="UniProtKB-SubCell"/>
</dbReference>
<keyword evidence="5 7" id="KW-1133">Transmembrane helix</keyword>
<keyword evidence="2 7" id="KW-0813">Transport</keyword>
<dbReference type="Proteomes" id="UP000625033">
    <property type="component" value="Unassembled WGS sequence"/>
</dbReference>
<evidence type="ECO:0000256" key="2">
    <source>
        <dbReference type="ARBA" id="ARBA00022448"/>
    </source>
</evidence>
<proteinExistence type="inferred from homology"/>
<feature type="domain" description="ABC transmembrane type-1" evidence="8">
    <location>
        <begin position="92"/>
        <end position="283"/>
    </location>
</feature>
<feature type="transmembrane region" description="Helical" evidence="7">
    <location>
        <begin position="204"/>
        <end position="227"/>
    </location>
</feature>
<accession>A0A931GEC0</accession>
<dbReference type="PANTHER" id="PTHR43744">
    <property type="entry name" value="ABC TRANSPORTER PERMEASE PROTEIN MG189-RELATED-RELATED"/>
    <property type="match status" value="1"/>
</dbReference>
<gene>
    <name evidence="9" type="ORF">IW252_000697</name>
</gene>
<dbReference type="Gene3D" id="1.10.3720.10">
    <property type="entry name" value="MetI-like"/>
    <property type="match status" value="1"/>
</dbReference>
<keyword evidence="6 7" id="KW-0472">Membrane</keyword>
<comment type="similarity">
    <text evidence="7">Belongs to the binding-protein-dependent transport system permease family.</text>
</comment>
<feature type="transmembrane region" description="Helical" evidence="7">
    <location>
        <begin position="90"/>
        <end position="117"/>
    </location>
</feature>
<feature type="transmembrane region" description="Helical" evidence="7">
    <location>
        <begin position="266"/>
        <end position="288"/>
    </location>
</feature>
<dbReference type="CDD" id="cd06261">
    <property type="entry name" value="TM_PBP2"/>
    <property type="match status" value="1"/>
</dbReference>
<organism evidence="9 10">
    <name type="scientific">Zhihengliuella flava</name>
    <dbReference type="NCBI Taxonomy" id="1285193"/>
    <lineage>
        <taxon>Bacteria</taxon>
        <taxon>Bacillati</taxon>
        <taxon>Actinomycetota</taxon>
        <taxon>Actinomycetes</taxon>
        <taxon>Micrococcales</taxon>
        <taxon>Micrococcaceae</taxon>
        <taxon>Zhihengliuella</taxon>
    </lineage>
</organism>
<evidence type="ECO:0000256" key="5">
    <source>
        <dbReference type="ARBA" id="ARBA00022989"/>
    </source>
</evidence>
<evidence type="ECO:0000313" key="9">
    <source>
        <dbReference type="EMBL" id="MBG6083930.1"/>
    </source>
</evidence>
<keyword evidence="4 7" id="KW-0812">Transmembrane</keyword>
<name>A0A931GEC0_9MICC</name>
<comment type="caution">
    <text evidence="9">The sequence shown here is derived from an EMBL/GenBank/DDBJ whole genome shotgun (WGS) entry which is preliminary data.</text>
</comment>
<dbReference type="GO" id="GO:0055085">
    <property type="term" value="P:transmembrane transport"/>
    <property type="evidence" value="ECO:0007669"/>
    <property type="project" value="InterPro"/>
</dbReference>
<dbReference type="AlphaFoldDB" id="A0A931GEC0"/>
<sequence length="298" mass="32549">MSALTIDSIGTTRKVPTNRAKGRMSRDKFNIPLTVTLALCTLAVLIPLFVTVNMAFKTGSQAVQGEAFVLPSPLSIEGFVQAWELTNFPVAFGLSAFVSAIAVAGAVLISSMAAYAIHANWERTFFRFAFFYVLAAMFLPFPVLALSQIKLSGLVGLDTPLGVGILHIMFMLGFNVLLLTTFLRGMPQELEEAARIDGASTWQTFWRVIFPVLSPMAATVGIFAFLFSWNDFMMPSMIIADPALQTLPVVNQLFQSQFSSNYHVSFASYLMAMAPAIVAFIFTQRWVLAGVTQGAVKS</sequence>
<feature type="transmembrane region" description="Helical" evidence="7">
    <location>
        <begin position="29"/>
        <end position="50"/>
    </location>
</feature>
<dbReference type="EMBL" id="JADOTZ010000001">
    <property type="protein sequence ID" value="MBG6083930.1"/>
    <property type="molecule type" value="Genomic_DNA"/>
</dbReference>
<dbReference type="Pfam" id="PF00528">
    <property type="entry name" value="BPD_transp_1"/>
    <property type="match status" value="1"/>
</dbReference>
<evidence type="ECO:0000256" key="1">
    <source>
        <dbReference type="ARBA" id="ARBA00004651"/>
    </source>
</evidence>
<dbReference type="PANTHER" id="PTHR43744:SF8">
    <property type="entry name" value="SN-GLYCEROL-3-PHOSPHATE TRANSPORT SYSTEM PERMEASE PROTEIN UGPE"/>
    <property type="match status" value="1"/>
</dbReference>
<dbReference type="PROSITE" id="PS50928">
    <property type="entry name" value="ABC_TM1"/>
    <property type="match status" value="1"/>
</dbReference>
<comment type="subcellular location">
    <subcellularLocation>
        <location evidence="1 7">Cell membrane</location>
        <topology evidence="1 7">Multi-pass membrane protein</topology>
    </subcellularLocation>
</comment>
<evidence type="ECO:0000256" key="3">
    <source>
        <dbReference type="ARBA" id="ARBA00022475"/>
    </source>
</evidence>
<dbReference type="InterPro" id="IPR035906">
    <property type="entry name" value="MetI-like_sf"/>
</dbReference>
<dbReference type="InterPro" id="IPR000515">
    <property type="entry name" value="MetI-like"/>
</dbReference>
<evidence type="ECO:0000259" key="8">
    <source>
        <dbReference type="PROSITE" id="PS50928"/>
    </source>
</evidence>
<dbReference type="RefSeq" id="WP_196835311.1">
    <property type="nucleotide sequence ID" value="NZ_JADOTZ010000001.1"/>
</dbReference>
<evidence type="ECO:0000313" key="10">
    <source>
        <dbReference type="Proteomes" id="UP000625033"/>
    </source>
</evidence>
<evidence type="ECO:0000256" key="6">
    <source>
        <dbReference type="ARBA" id="ARBA00023136"/>
    </source>
</evidence>
<evidence type="ECO:0000256" key="7">
    <source>
        <dbReference type="RuleBase" id="RU363032"/>
    </source>
</evidence>